<evidence type="ECO:0000313" key="2">
    <source>
        <dbReference type="Proteomes" id="UP001470288"/>
    </source>
</evidence>
<evidence type="ECO:0000313" key="1">
    <source>
        <dbReference type="EMBL" id="MEQ2577812.1"/>
    </source>
</evidence>
<accession>A0ABV1HY19</accession>
<dbReference type="Proteomes" id="UP001470288">
    <property type="component" value="Unassembled WGS sequence"/>
</dbReference>
<dbReference type="EMBL" id="JBBMFC010000004">
    <property type="protein sequence ID" value="MEQ2577812.1"/>
    <property type="molecule type" value="Genomic_DNA"/>
</dbReference>
<name>A0ABV1HY19_9FIRM</name>
<evidence type="ECO:0008006" key="3">
    <source>
        <dbReference type="Google" id="ProtNLM"/>
    </source>
</evidence>
<proteinExistence type="predicted"/>
<protein>
    <recommendedName>
        <fullName evidence="3">DUF2383 domain-containing protein</fullName>
    </recommendedName>
</protein>
<organism evidence="1 2">
    <name type="scientific">Hominiventricola aquisgranensis</name>
    <dbReference type="NCBI Taxonomy" id="3133164"/>
    <lineage>
        <taxon>Bacteria</taxon>
        <taxon>Bacillati</taxon>
        <taxon>Bacillota</taxon>
        <taxon>Clostridia</taxon>
        <taxon>Lachnospirales</taxon>
        <taxon>Lachnospiraceae</taxon>
        <taxon>Hominiventricola</taxon>
    </lineage>
</organism>
<keyword evidence="2" id="KW-1185">Reference proteome</keyword>
<gene>
    <name evidence="1" type="ORF">WMO62_03015</name>
</gene>
<sequence>MLSEADRAVLDESFQNTRMAGEAIHMVIGKVEDEDLALDLNRQACRFLQYEEKLQQMYAREHETPPRDHVVDKTMLWGGIQMNTLMDDSTEKLADMMIQGNTKGMTELMKTVKENRTAAREYCEIAKEIADFEEKNIEKLKAYLK</sequence>
<comment type="caution">
    <text evidence="1">The sequence shown here is derived from an EMBL/GenBank/DDBJ whole genome shotgun (WGS) entry which is preliminary data.</text>
</comment>
<reference evidence="1 2" key="1">
    <citation type="submission" date="2024-03" db="EMBL/GenBank/DDBJ databases">
        <title>Human intestinal bacterial collection.</title>
        <authorList>
            <person name="Pauvert C."/>
            <person name="Hitch T.C.A."/>
            <person name="Clavel T."/>
        </authorList>
    </citation>
    <scope>NUCLEOTIDE SEQUENCE [LARGE SCALE GENOMIC DNA]</scope>
    <source>
        <strain evidence="1 2">CLA-AA-H78B</strain>
    </source>
</reference>
<dbReference type="RefSeq" id="WP_349143754.1">
    <property type="nucleotide sequence ID" value="NZ_JBBMFC010000004.1"/>
</dbReference>